<keyword evidence="1" id="KW-0812">Transmembrane</keyword>
<evidence type="ECO:0000313" key="3">
    <source>
        <dbReference type="Proteomes" id="UP000595618"/>
    </source>
</evidence>
<evidence type="ECO:0000313" key="2">
    <source>
        <dbReference type="EMBL" id="QQG45576.1"/>
    </source>
</evidence>
<protein>
    <recommendedName>
        <fullName evidence="4">PilN domain-containing protein</fullName>
    </recommendedName>
</protein>
<proteinExistence type="predicted"/>
<dbReference type="AlphaFoldDB" id="A0A7T5URI4"/>
<dbReference type="EMBL" id="CP066690">
    <property type="protein sequence ID" value="QQG45576.1"/>
    <property type="molecule type" value="Genomic_DNA"/>
</dbReference>
<keyword evidence="1" id="KW-0472">Membrane</keyword>
<name>A0A7T5URI4_9BACT</name>
<dbReference type="Proteomes" id="UP000595618">
    <property type="component" value="Chromosome"/>
</dbReference>
<accession>A0A7T5URI4</accession>
<reference evidence="2 3" key="1">
    <citation type="submission" date="2020-07" db="EMBL/GenBank/DDBJ databases">
        <title>Huge and variable diversity of episymbiotic CPR bacteria and DPANN archaea in groundwater ecosystems.</title>
        <authorList>
            <person name="He C.Y."/>
            <person name="Keren R."/>
            <person name="Whittaker M."/>
            <person name="Farag I.F."/>
            <person name="Doudna J."/>
            <person name="Cate J.H.D."/>
            <person name="Banfield J.F."/>
        </authorList>
    </citation>
    <scope>NUCLEOTIDE SEQUENCE [LARGE SCALE GENOMIC DNA]</scope>
    <source>
        <strain evidence="2">NC_groundwater_541_Ag_S-0.1um_46_50</strain>
    </source>
</reference>
<evidence type="ECO:0008006" key="4">
    <source>
        <dbReference type="Google" id="ProtNLM"/>
    </source>
</evidence>
<organism evidence="2 3">
    <name type="scientific">Candidatus Sungiibacteriota bacterium</name>
    <dbReference type="NCBI Taxonomy" id="2750080"/>
    <lineage>
        <taxon>Bacteria</taxon>
        <taxon>Candidatus Sungiibacteriota</taxon>
    </lineage>
</organism>
<feature type="transmembrane region" description="Helical" evidence="1">
    <location>
        <begin position="26"/>
        <end position="51"/>
    </location>
</feature>
<gene>
    <name evidence="2" type="ORF">HYW89_01465</name>
</gene>
<keyword evidence="1" id="KW-1133">Transmembrane helix</keyword>
<sequence>MLTINLLPPEKKRAVRLEEKGRLLRLFALGAAAAFGVGSVLLIPSFLPLYLEQKEVERSLILEEQASRKLGIDITLARIHKMRTSADAIKSFTQTPPRASSFLDFLFGEAGGGIKLEAVTVKKDGLVALVGRSRTRSDLLSYEKRLRDSGRFQEITLRLSDILREENIDFTLQGKLKVLHSL</sequence>
<evidence type="ECO:0000256" key="1">
    <source>
        <dbReference type="SAM" id="Phobius"/>
    </source>
</evidence>